<dbReference type="SUPFAM" id="SSF48403">
    <property type="entry name" value="Ankyrin repeat"/>
    <property type="match status" value="1"/>
</dbReference>
<gene>
    <name evidence="4" type="ORF">SCUD_LOCUS15309</name>
</gene>
<dbReference type="Gene3D" id="1.25.40.20">
    <property type="entry name" value="Ankyrin repeat-containing domain"/>
    <property type="match status" value="1"/>
</dbReference>
<dbReference type="PANTHER" id="PTHR24198">
    <property type="entry name" value="ANKYRIN REPEAT AND PROTEIN KINASE DOMAIN-CONTAINING PROTEIN"/>
    <property type="match status" value="1"/>
</dbReference>
<evidence type="ECO:0000256" key="2">
    <source>
        <dbReference type="ARBA" id="ARBA00023043"/>
    </source>
</evidence>
<dbReference type="WBParaSite" id="SCUD_0001531201-mRNA-1">
    <property type="protein sequence ID" value="SCUD_0001531201-mRNA-1"/>
    <property type="gene ID" value="SCUD_0001531201"/>
</dbReference>
<dbReference type="Pfam" id="PF12796">
    <property type="entry name" value="Ank_2"/>
    <property type="match status" value="2"/>
</dbReference>
<protein>
    <submittedName>
        <fullName evidence="6">ANK_REP_REGION domain-containing protein</fullName>
    </submittedName>
</protein>
<dbReference type="EMBL" id="UZAK01037507">
    <property type="protein sequence ID" value="VDP58949.1"/>
    <property type="molecule type" value="Genomic_DNA"/>
</dbReference>
<feature type="repeat" description="ANK" evidence="3">
    <location>
        <begin position="66"/>
        <end position="88"/>
    </location>
</feature>
<dbReference type="PANTHER" id="PTHR24198:SF165">
    <property type="entry name" value="ANKYRIN REPEAT-CONTAINING PROTEIN-RELATED"/>
    <property type="match status" value="1"/>
</dbReference>
<reference evidence="6" key="1">
    <citation type="submission" date="2016-06" db="UniProtKB">
        <authorList>
            <consortium name="WormBaseParasite"/>
        </authorList>
    </citation>
    <scope>IDENTIFICATION</scope>
</reference>
<keyword evidence="5" id="KW-1185">Reference proteome</keyword>
<reference evidence="4 5" key="2">
    <citation type="submission" date="2018-11" db="EMBL/GenBank/DDBJ databases">
        <authorList>
            <consortium name="Pathogen Informatics"/>
        </authorList>
    </citation>
    <scope>NUCLEOTIDE SEQUENCE [LARGE SCALE GENOMIC DNA]</scope>
    <source>
        <strain evidence="4">Dakar</strain>
        <strain evidence="5">Dakar, Senegal</strain>
    </source>
</reference>
<dbReference type="AlphaFoldDB" id="A0A183KJV0"/>
<dbReference type="SMART" id="SM00248">
    <property type="entry name" value="ANK"/>
    <property type="match status" value="3"/>
</dbReference>
<dbReference type="PROSITE" id="PS50297">
    <property type="entry name" value="ANK_REP_REGION"/>
    <property type="match status" value="2"/>
</dbReference>
<organism evidence="6">
    <name type="scientific">Schistosoma curassoni</name>
    <dbReference type="NCBI Taxonomy" id="6186"/>
    <lineage>
        <taxon>Eukaryota</taxon>
        <taxon>Metazoa</taxon>
        <taxon>Spiralia</taxon>
        <taxon>Lophotrochozoa</taxon>
        <taxon>Platyhelminthes</taxon>
        <taxon>Trematoda</taxon>
        <taxon>Digenea</taxon>
        <taxon>Strigeidida</taxon>
        <taxon>Schistosomatoidea</taxon>
        <taxon>Schistosomatidae</taxon>
        <taxon>Schistosoma</taxon>
    </lineage>
</organism>
<evidence type="ECO:0000256" key="1">
    <source>
        <dbReference type="ARBA" id="ARBA00022737"/>
    </source>
</evidence>
<dbReference type="PROSITE" id="PS50088">
    <property type="entry name" value="ANK_REPEAT"/>
    <property type="match status" value="2"/>
</dbReference>
<keyword evidence="2 3" id="KW-0040">ANK repeat</keyword>
<evidence type="ECO:0000313" key="4">
    <source>
        <dbReference type="EMBL" id="VDP58949.1"/>
    </source>
</evidence>
<name>A0A183KJV0_9TREM</name>
<evidence type="ECO:0000313" key="6">
    <source>
        <dbReference type="WBParaSite" id="SCUD_0001531201-mRNA-1"/>
    </source>
</evidence>
<feature type="repeat" description="ANK" evidence="3">
    <location>
        <begin position="33"/>
        <end position="65"/>
    </location>
</feature>
<proteinExistence type="predicted"/>
<keyword evidence="1" id="KW-0677">Repeat</keyword>
<accession>A0A183KJV0</accession>
<dbReference type="InterPro" id="IPR036770">
    <property type="entry name" value="Ankyrin_rpt-contain_sf"/>
</dbReference>
<dbReference type="STRING" id="6186.A0A183KJV0"/>
<evidence type="ECO:0000256" key="3">
    <source>
        <dbReference type="PROSITE-ProRule" id="PRU00023"/>
    </source>
</evidence>
<sequence>METIIAHVREGNLHEVKLWLDDIENDVNQGDEHRFSLLHWAAREGQRNIVDLLVIRGARINATNMGDDTALHLAAAHGHFDVVHYLLNSHRLNVDAANEHGNTALHYACFWNHLEIAEVSLVV</sequence>
<dbReference type="Proteomes" id="UP000279833">
    <property type="component" value="Unassembled WGS sequence"/>
</dbReference>
<evidence type="ECO:0000313" key="5">
    <source>
        <dbReference type="Proteomes" id="UP000279833"/>
    </source>
</evidence>
<dbReference type="InterPro" id="IPR002110">
    <property type="entry name" value="Ankyrin_rpt"/>
</dbReference>